<evidence type="ECO:0000313" key="2">
    <source>
        <dbReference type="Proteomes" id="UP000002019"/>
    </source>
</evidence>
<evidence type="ECO:0000313" key="1">
    <source>
        <dbReference type="EMBL" id="CAO81573.1"/>
    </source>
</evidence>
<dbReference type="HOGENOM" id="CLU_1486580_0_0_0"/>
<accession>B0VJB9</accession>
<dbReference type="OrthoDB" id="9892338at2"/>
<dbReference type="EMBL" id="CU466930">
    <property type="protein sequence ID" value="CAO81573.1"/>
    <property type="molecule type" value="Genomic_DNA"/>
</dbReference>
<name>B0VJB9_CLOAI</name>
<keyword evidence="2" id="KW-1185">Reference proteome</keyword>
<gene>
    <name evidence="1" type="ordered locus">CLOAM1737</name>
</gene>
<reference evidence="1 2" key="1">
    <citation type="journal article" date="2008" name="J. Bacteriol.">
        <title>'Candidatus Cloacamonas acidaminovorans': genome sequence reconstruction provides a first glimpse of a new bacterial division.</title>
        <authorList>
            <person name="Pelletier E."/>
            <person name="Kreimeyer A."/>
            <person name="Bocs S."/>
            <person name="Rouy Z."/>
            <person name="Gyapay G."/>
            <person name="Chouari R."/>
            <person name="Riviere D."/>
            <person name="Ganesan A."/>
            <person name="Daegelen P."/>
            <person name="Sghir A."/>
            <person name="Cohen G.N."/>
            <person name="Medigue C."/>
            <person name="Weissenbach J."/>
            <person name="Le Paslier D."/>
        </authorList>
    </citation>
    <scope>NUCLEOTIDE SEQUENCE [LARGE SCALE GENOMIC DNA]</scope>
    <source>
        <strain evidence="2">Evry</strain>
    </source>
</reference>
<organism evidence="1 2">
    <name type="scientific">Cloacimonas acidaminovorans (strain Evry)</name>
    <dbReference type="NCBI Taxonomy" id="459349"/>
    <lineage>
        <taxon>Bacteria</taxon>
        <taxon>Pseudomonadati</taxon>
        <taxon>Candidatus Cloacimonadota</taxon>
        <taxon>Candidatus Cloacimonadia</taxon>
        <taxon>Candidatus Cloacimonadales</taxon>
        <taxon>Candidatus Cloacimonadaceae</taxon>
        <taxon>Candidatus Cloacimonas</taxon>
    </lineage>
</organism>
<dbReference type="KEGG" id="caci:CLOAM1737"/>
<dbReference type="Proteomes" id="UP000002019">
    <property type="component" value="Chromosome"/>
</dbReference>
<proteinExistence type="predicted"/>
<dbReference type="AlphaFoldDB" id="B0VJB9"/>
<protein>
    <submittedName>
        <fullName evidence="1">Uncharacterized protein</fullName>
    </submittedName>
</protein>
<sequence>MQILDKLKSSNKSERRVRKKFEEAKGLSITSLLDELTIILVFLVKNISTEVVKISAEPNITYPHTITNDKLLEKAGTTPIKIFPDRVVVGTEALEYGSPADLLTDANKRQDLLTYLKMEAADIIQHQKAETCLLVQADYSIPCEYITEIVRAATAAGYSYIYFATLEDADWLKKYSVSLAE</sequence>
<dbReference type="RefSeq" id="WP_015425431.1">
    <property type="nucleotide sequence ID" value="NC_020449.1"/>
</dbReference>
<dbReference type="STRING" id="459349.CLOAM1737"/>